<dbReference type="InterPro" id="IPR006103">
    <property type="entry name" value="Glyco_hydro_2_cat"/>
</dbReference>
<dbReference type="OrthoDB" id="9758603at2"/>
<dbReference type="InterPro" id="IPR006101">
    <property type="entry name" value="Glyco_hydro_2"/>
</dbReference>
<dbReference type="PANTHER" id="PTHR42732">
    <property type="entry name" value="BETA-GALACTOSIDASE"/>
    <property type="match status" value="1"/>
</dbReference>
<dbReference type="InterPro" id="IPR036156">
    <property type="entry name" value="Beta-gal/glucu_dom_sf"/>
</dbReference>
<feature type="domain" description="Glycosyl hydrolases family 2 sugar binding" evidence="6">
    <location>
        <begin position="74"/>
        <end position="238"/>
    </location>
</feature>
<proteinExistence type="inferred from homology"/>
<comment type="similarity">
    <text evidence="1">Belongs to the glycosyl hydrolase 2 family.</text>
</comment>
<feature type="signal peptide" evidence="4">
    <location>
        <begin position="1"/>
        <end position="18"/>
    </location>
</feature>
<comment type="caution">
    <text evidence="7">The sequence shown here is derived from an EMBL/GenBank/DDBJ whole genome shotgun (WGS) entry which is preliminary data.</text>
</comment>
<keyword evidence="2" id="KW-0378">Hydrolase</keyword>
<feature type="chain" id="PRO_5014607164" evidence="4">
    <location>
        <begin position="19"/>
        <end position="681"/>
    </location>
</feature>
<dbReference type="SUPFAM" id="SSF51445">
    <property type="entry name" value="(Trans)glycosidases"/>
    <property type="match status" value="1"/>
</dbReference>
<dbReference type="Pfam" id="PF02836">
    <property type="entry name" value="Glyco_hydro_2_C"/>
    <property type="match status" value="1"/>
</dbReference>
<evidence type="ECO:0000259" key="5">
    <source>
        <dbReference type="Pfam" id="PF02836"/>
    </source>
</evidence>
<evidence type="ECO:0000313" key="7">
    <source>
        <dbReference type="EMBL" id="PLW70157.1"/>
    </source>
</evidence>
<sequence length="681" mass="75706">MLPIAVTLVSAVLLVACAAESPSYQSLAANDLCPVEAVADGGHEDNPLFTARVKVPEQPLAPLLGNVRSRSVTSLNGQWNYIVDQLGVGDASPLLRGGVGEDASYGAGELLEYSFAGGDTLQVPGDWNSQHAELFWYRGIVWYQRDFDYQLDDGRRLFLYFGGANFAKDVYVNGTLLARHKGGFTPFNTEITQYLRPGSNSVVVKVDSRSAPTEIPTEYNDWLNYGGITRDVMLVETPATFLGNYKLQLAKGSRERLQGWVQLQGARAGQAVRLRIPGADIDETFRVDARGRATVRLDASLKLWSPQEPHLYDVEWSIEGSVLKDHIGFRSIETRGEDILLNGEPVFLRGVSLHEESLLRPGRAHSAADAAAVIDRLKALNANFVRLAHYPHNEHMVRAADRAGILVWAELPVYHNITFDNPCTLGSAQKQYSELIARDQNRAAVILWSLGNETPETEARDAFFQSMAEHVRGQDDTRLLTAALLGFGGMEAVGEYIGTLIAAEHSKLVAFFTDPEPVTMTIEDPLGEVVDVIGYNEYLGWYMSGMITDALVERGLEVTEAQVRERMLTEMVKFTIDTDFGKPLVISEFGAGAKQGQRGGPLDVWSEDYQARVYQQQLAMLENSEALRGISPWILKDFRAPYRLNTDKQHYWNRKGLLSEEGREKLAFKLLSDYYAEHPGR</sequence>
<accession>A0A2N5X6P4</accession>
<dbReference type="PANTHER" id="PTHR42732:SF1">
    <property type="entry name" value="BETA-MANNOSIDASE"/>
    <property type="match status" value="1"/>
</dbReference>
<dbReference type="Gene3D" id="2.60.120.260">
    <property type="entry name" value="Galactose-binding domain-like"/>
    <property type="match status" value="1"/>
</dbReference>
<evidence type="ECO:0000313" key="8">
    <source>
        <dbReference type="Proteomes" id="UP000235005"/>
    </source>
</evidence>
<dbReference type="SUPFAM" id="SSF49303">
    <property type="entry name" value="beta-Galactosidase/glucuronidase domain"/>
    <property type="match status" value="1"/>
</dbReference>
<dbReference type="Gene3D" id="3.20.20.80">
    <property type="entry name" value="Glycosidases"/>
    <property type="match status" value="1"/>
</dbReference>
<evidence type="ECO:0000256" key="4">
    <source>
        <dbReference type="SAM" id="SignalP"/>
    </source>
</evidence>
<feature type="domain" description="Glycoside hydrolase family 2 catalytic" evidence="5">
    <location>
        <begin position="333"/>
        <end position="616"/>
    </location>
</feature>
<organism evidence="7 8">
    <name type="scientific">Pseudohalioglobus lutimaris</name>
    <dbReference type="NCBI Taxonomy" id="1737061"/>
    <lineage>
        <taxon>Bacteria</taxon>
        <taxon>Pseudomonadati</taxon>
        <taxon>Pseudomonadota</taxon>
        <taxon>Gammaproteobacteria</taxon>
        <taxon>Cellvibrionales</taxon>
        <taxon>Halieaceae</taxon>
        <taxon>Pseudohalioglobus</taxon>
    </lineage>
</organism>
<dbReference type="GO" id="GO:0004553">
    <property type="term" value="F:hydrolase activity, hydrolyzing O-glycosyl compounds"/>
    <property type="evidence" value="ECO:0007669"/>
    <property type="project" value="InterPro"/>
</dbReference>
<dbReference type="Proteomes" id="UP000235005">
    <property type="component" value="Unassembled WGS sequence"/>
</dbReference>
<name>A0A2N5X6P4_9GAMM</name>
<dbReference type="InterPro" id="IPR013783">
    <property type="entry name" value="Ig-like_fold"/>
</dbReference>
<protein>
    <submittedName>
        <fullName evidence="7">Beta-glucuronidase</fullName>
    </submittedName>
</protein>
<dbReference type="Pfam" id="PF02837">
    <property type="entry name" value="Glyco_hydro_2_N"/>
    <property type="match status" value="1"/>
</dbReference>
<reference evidence="7 8" key="1">
    <citation type="submission" date="2018-01" db="EMBL/GenBank/DDBJ databases">
        <title>The draft genome sequence of Halioglobus lutimaris HF004.</title>
        <authorList>
            <person name="Du Z.-J."/>
            <person name="Shi M.-J."/>
        </authorList>
    </citation>
    <scope>NUCLEOTIDE SEQUENCE [LARGE SCALE GENOMIC DNA]</scope>
    <source>
        <strain evidence="7 8">HF004</strain>
    </source>
</reference>
<dbReference type="InterPro" id="IPR006104">
    <property type="entry name" value="Glyco_hydro_2_N"/>
</dbReference>
<gene>
    <name evidence="7" type="ORF">C0039_02805</name>
</gene>
<evidence type="ECO:0000256" key="1">
    <source>
        <dbReference type="ARBA" id="ARBA00007401"/>
    </source>
</evidence>
<dbReference type="GO" id="GO:0005975">
    <property type="term" value="P:carbohydrate metabolic process"/>
    <property type="evidence" value="ECO:0007669"/>
    <property type="project" value="InterPro"/>
</dbReference>
<keyword evidence="4" id="KW-0732">Signal</keyword>
<keyword evidence="3" id="KW-0326">Glycosidase</keyword>
<dbReference type="AlphaFoldDB" id="A0A2N5X6P4"/>
<evidence type="ECO:0000259" key="6">
    <source>
        <dbReference type="Pfam" id="PF02837"/>
    </source>
</evidence>
<dbReference type="SUPFAM" id="SSF49785">
    <property type="entry name" value="Galactose-binding domain-like"/>
    <property type="match status" value="1"/>
</dbReference>
<dbReference type="Gene3D" id="2.60.40.10">
    <property type="entry name" value="Immunoglobulins"/>
    <property type="match status" value="1"/>
</dbReference>
<dbReference type="PRINTS" id="PR00132">
    <property type="entry name" value="GLHYDRLASE2"/>
</dbReference>
<dbReference type="InterPro" id="IPR017853">
    <property type="entry name" value="GH"/>
</dbReference>
<keyword evidence="8" id="KW-1185">Reference proteome</keyword>
<evidence type="ECO:0000256" key="2">
    <source>
        <dbReference type="ARBA" id="ARBA00022801"/>
    </source>
</evidence>
<evidence type="ECO:0000256" key="3">
    <source>
        <dbReference type="ARBA" id="ARBA00023295"/>
    </source>
</evidence>
<dbReference type="EMBL" id="PKUS01000002">
    <property type="protein sequence ID" value="PLW70157.1"/>
    <property type="molecule type" value="Genomic_DNA"/>
</dbReference>
<dbReference type="InterPro" id="IPR051913">
    <property type="entry name" value="GH2_Domain-Containing"/>
</dbReference>
<dbReference type="InterPro" id="IPR008979">
    <property type="entry name" value="Galactose-bd-like_sf"/>
</dbReference>
<dbReference type="RefSeq" id="WP_101517176.1">
    <property type="nucleotide sequence ID" value="NZ_PKUS01000002.1"/>
</dbReference>